<dbReference type="AlphaFoldDB" id="A0A2G8R253"/>
<name>A0A2G8R253_9RHOB</name>
<gene>
    <name evidence="1" type="ORF">P775_25905</name>
</gene>
<evidence type="ECO:0000313" key="2">
    <source>
        <dbReference type="Proteomes" id="UP000231259"/>
    </source>
</evidence>
<keyword evidence="2" id="KW-1185">Reference proteome</keyword>
<accession>A0A2G8R253</accession>
<sequence>MIARLRALWRRDRFDLMGGVVHGFMQMGAALPEAREAFSNCGDVFKTTTV</sequence>
<reference evidence="1 2" key="1">
    <citation type="submission" date="2013-09" db="EMBL/GenBank/DDBJ databases">
        <title>Genome sequencing of Phaeobacter antarcticus sp. nov. SM1211.</title>
        <authorList>
            <person name="Zhang X.-Y."/>
            <person name="Liu C."/>
            <person name="Chen X.-L."/>
            <person name="Xie B.-B."/>
            <person name="Qin Q.-L."/>
            <person name="Rong J.-C."/>
            <person name="Zhang Y.-Z."/>
        </authorList>
    </citation>
    <scope>NUCLEOTIDE SEQUENCE [LARGE SCALE GENOMIC DNA]</scope>
    <source>
        <strain evidence="1 2">SM1211</strain>
    </source>
</reference>
<evidence type="ECO:0000313" key="1">
    <source>
        <dbReference type="EMBL" id="PIL15616.1"/>
    </source>
</evidence>
<comment type="caution">
    <text evidence="1">The sequence shown here is derived from an EMBL/GenBank/DDBJ whole genome shotgun (WGS) entry which is preliminary data.</text>
</comment>
<dbReference type="RefSeq" id="WP_180287570.1">
    <property type="nucleotide sequence ID" value="NZ_AWWI01000176.1"/>
</dbReference>
<proteinExistence type="predicted"/>
<evidence type="ECO:0008006" key="3">
    <source>
        <dbReference type="Google" id="ProtNLM"/>
    </source>
</evidence>
<dbReference type="Proteomes" id="UP000231259">
    <property type="component" value="Unassembled WGS sequence"/>
</dbReference>
<organism evidence="1 2">
    <name type="scientific">Puniceibacterium antarcticum</name>
    <dbReference type="NCBI Taxonomy" id="1206336"/>
    <lineage>
        <taxon>Bacteria</taxon>
        <taxon>Pseudomonadati</taxon>
        <taxon>Pseudomonadota</taxon>
        <taxon>Alphaproteobacteria</taxon>
        <taxon>Rhodobacterales</taxon>
        <taxon>Paracoccaceae</taxon>
        <taxon>Puniceibacterium</taxon>
    </lineage>
</organism>
<protein>
    <recommendedName>
        <fullName evidence="3">Alpha/beta hydrolase fold-3 domain-containing protein</fullName>
    </recommendedName>
</protein>
<dbReference type="EMBL" id="AWWI01000176">
    <property type="protein sequence ID" value="PIL15616.1"/>
    <property type="molecule type" value="Genomic_DNA"/>
</dbReference>